<reference evidence="7" key="1">
    <citation type="submission" date="2021-02" db="EMBL/GenBank/DDBJ databases">
        <authorList>
            <person name="Nowell W R."/>
        </authorList>
    </citation>
    <scope>NUCLEOTIDE SEQUENCE</scope>
</reference>
<dbReference type="CDD" id="cd22808">
    <property type="entry name" value="Complexin_NTD_CPLX_I_II"/>
    <property type="match status" value="1"/>
</dbReference>
<feature type="region of interest" description="Disordered" evidence="6">
    <location>
        <begin position="1"/>
        <end position="64"/>
    </location>
</feature>
<feature type="region of interest" description="Disordered" evidence="6">
    <location>
        <begin position="76"/>
        <end position="110"/>
    </location>
</feature>
<comment type="function">
    <text evidence="5">Positively regulates a late step in synaptic vesicle exocytosis.</text>
</comment>
<evidence type="ECO:0000256" key="3">
    <source>
        <dbReference type="ARBA" id="ARBA00022483"/>
    </source>
</evidence>
<dbReference type="GO" id="GO:0046928">
    <property type="term" value="P:regulation of neurotransmitter secretion"/>
    <property type="evidence" value="ECO:0007669"/>
    <property type="project" value="TreeGrafter"/>
</dbReference>
<evidence type="ECO:0000313" key="7">
    <source>
        <dbReference type="EMBL" id="CAF0975613.1"/>
    </source>
</evidence>
<gene>
    <name evidence="7" type="ORF">BJG266_LOCUS14579</name>
    <name evidence="8" type="ORF">QVE165_LOCUS42749</name>
</gene>
<evidence type="ECO:0000256" key="1">
    <source>
        <dbReference type="ARBA" id="ARBA00005396"/>
    </source>
</evidence>
<evidence type="ECO:0000313" key="9">
    <source>
        <dbReference type="Proteomes" id="UP000663832"/>
    </source>
</evidence>
<feature type="compositionally biased region" description="Basic and acidic residues" evidence="6">
    <location>
        <begin position="40"/>
        <end position="64"/>
    </location>
</feature>
<keyword evidence="9" id="KW-1185">Reference proteome</keyword>
<dbReference type="GO" id="GO:0019905">
    <property type="term" value="F:syntaxin binding"/>
    <property type="evidence" value="ECO:0007669"/>
    <property type="project" value="InterPro"/>
</dbReference>
<keyword evidence="4" id="KW-0532">Neurotransmitter transport</keyword>
<dbReference type="InterPro" id="IPR008849">
    <property type="entry name" value="Synaphin"/>
</dbReference>
<dbReference type="GO" id="GO:0031201">
    <property type="term" value="C:SNARE complex"/>
    <property type="evidence" value="ECO:0007669"/>
    <property type="project" value="TreeGrafter"/>
</dbReference>
<evidence type="ECO:0000313" key="8">
    <source>
        <dbReference type="EMBL" id="CAF1489002.1"/>
    </source>
</evidence>
<keyword evidence="3" id="KW-0268">Exocytosis</keyword>
<dbReference type="PANTHER" id="PTHR16705">
    <property type="entry name" value="COMPLEXIN"/>
    <property type="match status" value="1"/>
</dbReference>
<sequence>MASFIMKQMMGSQLDKVKELTGGDGEKKEAGADEEDPEVAEARREAEEKRDAKYAKMERQREDVRQGIREKYNIKKKEEEIALPPPCEGRLTQDKKGPIPLPDDDDSFDPVKMATNALNTITDKLPFKLPWK</sequence>
<protein>
    <recommendedName>
        <fullName evidence="11">Complexin</fullName>
    </recommendedName>
</protein>
<dbReference type="Gene3D" id="1.20.5.580">
    <property type="entry name" value="Single Helix bin"/>
    <property type="match status" value="1"/>
</dbReference>
<dbReference type="OrthoDB" id="6229630at2759"/>
<dbReference type="AlphaFoldDB" id="A0A814EYJ4"/>
<evidence type="ECO:0000256" key="4">
    <source>
        <dbReference type="ARBA" id="ARBA00022775"/>
    </source>
</evidence>
<dbReference type="EMBL" id="CAJNOM010000534">
    <property type="protein sequence ID" value="CAF1489002.1"/>
    <property type="molecule type" value="Genomic_DNA"/>
</dbReference>
<comment type="similarity">
    <text evidence="1">Belongs to the complexin/synaphin family.</text>
</comment>
<keyword evidence="2" id="KW-0813">Transport</keyword>
<dbReference type="GO" id="GO:0043195">
    <property type="term" value="C:terminal bouton"/>
    <property type="evidence" value="ECO:0007669"/>
    <property type="project" value="TreeGrafter"/>
</dbReference>
<dbReference type="SUPFAM" id="SSF58038">
    <property type="entry name" value="SNARE fusion complex"/>
    <property type="match status" value="1"/>
</dbReference>
<evidence type="ECO:0000256" key="2">
    <source>
        <dbReference type="ARBA" id="ARBA00022448"/>
    </source>
</evidence>
<comment type="caution">
    <text evidence="7">The sequence shown here is derived from an EMBL/GenBank/DDBJ whole genome shotgun (WGS) entry which is preliminary data.</text>
</comment>
<dbReference type="Proteomes" id="UP000663832">
    <property type="component" value="Unassembled WGS sequence"/>
</dbReference>
<accession>A0A814EYJ4</accession>
<dbReference type="PANTHER" id="PTHR16705:SF4">
    <property type="entry name" value="COMPLEXIN"/>
    <property type="match status" value="1"/>
</dbReference>
<dbReference type="GO" id="GO:0016079">
    <property type="term" value="P:synaptic vesicle exocytosis"/>
    <property type="evidence" value="ECO:0007669"/>
    <property type="project" value="TreeGrafter"/>
</dbReference>
<dbReference type="EMBL" id="CAJNOI010000062">
    <property type="protein sequence ID" value="CAF0975613.1"/>
    <property type="molecule type" value="Genomic_DNA"/>
</dbReference>
<evidence type="ECO:0000256" key="5">
    <source>
        <dbReference type="ARBA" id="ARBA00037297"/>
    </source>
</evidence>
<evidence type="ECO:0000313" key="10">
    <source>
        <dbReference type="Proteomes" id="UP000663877"/>
    </source>
</evidence>
<dbReference type="Proteomes" id="UP000663877">
    <property type="component" value="Unassembled WGS sequence"/>
</dbReference>
<evidence type="ECO:0008006" key="11">
    <source>
        <dbReference type="Google" id="ProtNLM"/>
    </source>
</evidence>
<feature type="compositionally biased region" description="Basic and acidic residues" evidence="6">
    <location>
        <begin position="15"/>
        <end position="31"/>
    </location>
</feature>
<evidence type="ECO:0000256" key="6">
    <source>
        <dbReference type="SAM" id="MobiDB-lite"/>
    </source>
</evidence>
<organism evidence="7 10">
    <name type="scientific">Adineta steineri</name>
    <dbReference type="NCBI Taxonomy" id="433720"/>
    <lineage>
        <taxon>Eukaryota</taxon>
        <taxon>Metazoa</taxon>
        <taxon>Spiralia</taxon>
        <taxon>Gnathifera</taxon>
        <taxon>Rotifera</taxon>
        <taxon>Eurotatoria</taxon>
        <taxon>Bdelloidea</taxon>
        <taxon>Adinetida</taxon>
        <taxon>Adinetidae</taxon>
        <taxon>Adineta</taxon>
    </lineage>
</organism>
<name>A0A814EYJ4_9BILA</name>
<dbReference type="Pfam" id="PF05835">
    <property type="entry name" value="Synaphin"/>
    <property type="match status" value="1"/>
</dbReference>
<proteinExistence type="inferred from homology"/>